<evidence type="ECO:0000259" key="4">
    <source>
        <dbReference type="PROSITE" id="PS50240"/>
    </source>
</evidence>
<dbReference type="AlphaFoldDB" id="A0A9X2E641"/>
<dbReference type="InterPro" id="IPR009003">
    <property type="entry name" value="Peptidase_S1_PA"/>
</dbReference>
<evidence type="ECO:0000256" key="3">
    <source>
        <dbReference type="SAM" id="SignalP"/>
    </source>
</evidence>
<dbReference type="GO" id="GO:0004252">
    <property type="term" value="F:serine-type endopeptidase activity"/>
    <property type="evidence" value="ECO:0007669"/>
    <property type="project" value="InterPro"/>
</dbReference>
<comment type="similarity">
    <text evidence="1">Belongs to the peptidase S1 family.</text>
</comment>
<dbReference type="InterPro" id="IPR001314">
    <property type="entry name" value="Peptidase_S1A"/>
</dbReference>
<accession>A0A9X2E641</accession>
<dbReference type="EMBL" id="JAMRXG010000001">
    <property type="protein sequence ID" value="MCM6772291.1"/>
    <property type="molecule type" value="Genomic_DNA"/>
</dbReference>
<comment type="caution">
    <text evidence="5">The sequence shown here is derived from an EMBL/GenBank/DDBJ whole genome shotgun (WGS) entry which is preliminary data.</text>
</comment>
<dbReference type="SUPFAM" id="SSF50494">
    <property type="entry name" value="Trypsin-like serine proteases"/>
    <property type="match status" value="1"/>
</dbReference>
<feature type="chain" id="PRO_5040809290" evidence="3">
    <location>
        <begin position="27"/>
        <end position="248"/>
    </location>
</feature>
<name>A0A9X2E641_9NOCA</name>
<dbReference type="Pfam" id="PF00089">
    <property type="entry name" value="Trypsin"/>
    <property type="match status" value="1"/>
</dbReference>
<evidence type="ECO:0000313" key="6">
    <source>
        <dbReference type="Proteomes" id="UP001139157"/>
    </source>
</evidence>
<feature type="signal peptide" evidence="3">
    <location>
        <begin position="1"/>
        <end position="26"/>
    </location>
</feature>
<evidence type="ECO:0000256" key="1">
    <source>
        <dbReference type="ARBA" id="ARBA00007664"/>
    </source>
</evidence>
<reference evidence="5" key="1">
    <citation type="submission" date="2022-06" db="EMBL/GenBank/DDBJ databases">
        <title>Novel species in genus nocardia.</title>
        <authorList>
            <person name="Li F."/>
        </authorList>
    </citation>
    <scope>NUCLEOTIDE SEQUENCE</scope>
    <source>
        <strain evidence="5">CDC141</strain>
    </source>
</reference>
<proteinExistence type="inferred from homology"/>
<dbReference type="PROSITE" id="PS50240">
    <property type="entry name" value="TRYPSIN_DOM"/>
    <property type="match status" value="1"/>
</dbReference>
<dbReference type="Gene3D" id="2.40.10.10">
    <property type="entry name" value="Trypsin-like serine proteases"/>
    <property type="match status" value="1"/>
</dbReference>
<dbReference type="SMART" id="SM00020">
    <property type="entry name" value="Tryp_SPc"/>
    <property type="match status" value="1"/>
</dbReference>
<keyword evidence="5" id="KW-0645">Protease</keyword>
<dbReference type="InterPro" id="IPR043504">
    <property type="entry name" value="Peptidase_S1_PA_chymotrypsin"/>
</dbReference>
<keyword evidence="6" id="KW-1185">Reference proteome</keyword>
<dbReference type="PANTHER" id="PTHR24276">
    <property type="entry name" value="POLYSERASE-RELATED"/>
    <property type="match status" value="1"/>
</dbReference>
<dbReference type="InterPro" id="IPR018114">
    <property type="entry name" value="TRYPSIN_HIS"/>
</dbReference>
<dbReference type="CDD" id="cd00190">
    <property type="entry name" value="Tryp_SPc"/>
    <property type="match status" value="1"/>
</dbReference>
<keyword evidence="2" id="KW-1015">Disulfide bond</keyword>
<feature type="domain" description="Peptidase S1" evidence="4">
    <location>
        <begin position="27"/>
        <end position="248"/>
    </location>
</feature>
<dbReference type="PANTHER" id="PTHR24276:SF98">
    <property type="entry name" value="FI18310P1-RELATED"/>
    <property type="match status" value="1"/>
</dbReference>
<gene>
    <name evidence="5" type="ORF">NDR86_02235</name>
</gene>
<sequence>MYFLRRAATLAAVALVGLGVAVPASAVVGGDEARAAEYPWLAAIGSAAFPLRPGGHFCGGALIAPDRVLTAGHCAVFAAAVPTALRVTFGRDDLTVEGGITVGVTSIRLDPGFRVSVFDGELAFHHDVAVLVLDRPVALPTVSIGSPHGDSATVVGWGASADGDWSNTRLRAATIPLRPDAACATAYGDDFDPAEAVCAGSPAADTGEFDSGGPLLVDGRVVGITSWAKGAAQPGYPGVYARVPSLVF</sequence>
<dbReference type="Proteomes" id="UP001139157">
    <property type="component" value="Unassembled WGS sequence"/>
</dbReference>
<organism evidence="5 6">
    <name type="scientific">Nocardia pulmonis</name>
    <dbReference type="NCBI Taxonomy" id="2951408"/>
    <lineage>
        <taxon>Bacteria</taxon>
        <taxon>Bacillati</taxon>
        <taxon>Actinomycetota</taxon>
        <taxon>Actinomycetes</taxon>
        <taxon>Mycobacteriales</taxon>
        <taxon>Nocardiaceae</taxon>
        <taxon>Nocardia</taxon>
    </lineage>
</organism>
<keyword evidence="3" id="KW-0732">Signal</keyword>
<dbReference type="PRINTS" id="PR00722">
    <property type="entry name" value="CHYMOTRYPSIN"/>
</dbReference>
<protein>
    <submittedName>
        <fullName evidence="5">Serine protease</fullName>
    </submittedName>
</protein>
<evidence type="ECO:0000256" key="2">
    <source>
        <dbReference type="ARBA" id="ARBA00023157"/>
    </source>
</evidence>
<keyword evidence="5" id="KW-0378">Hydrolase</keyword>
<dbReference type="InterPro" id="IPR001254">
    <property type="entry name" value="Trypsin_dom"/>
</dbReference>
<dbReference type="InterPro" id="IPR050430">
    <property type="entry name" value="Peptidase_S1"/>
</dbReference>
<dbReference type="PROSITE" id="PS00134">
    <property type="entry name" value="TRYPSIN_HIS"/>
    <property type="match status" value="1"/>
</dbReference>
<evidence type="ECO:0000313" key="5">
    <source>
        <dbReference type="EMBL" id="MCM6772291.1"/>
    </source>
</evidence>
<dbReference type="RefSeq" id="WP_251909154.1">
    <property type="nucleotide sequence ID" value="NZ_JAMRXG010000001.1"/>
</dbReference>
<dbReference type="GO" id="GO:0006508">
    <property type="term" value="P:proteolysis"/>
    <property type="evidence" value="ECO:0007669"/>
    <property type="project" value="UniProtKB-KW"/>
</dbReference>